<dbReference type="PANTHER" id="PTHR43537:SF1">
    <property type="entry name" value="GLC OPERON TRANSCRIPTIONAL ACTIVATOR"/>
    <property type="match status" value="1"/>
</dbReference>
<dbReference type="SUPFAM" id="SSF46785">
    <property type="entry name" value="Winged helix' DNA-binding domain"/>
    <property type="match status" value="1"/>
</dbReference>
<feature type="domain" description="HTH gntR-type" evidence="4">
    <location>
        <begin position="5"/>
        <end position="73"/>
    </location>
</feature>
<evidence type="ECO:0000313" key="6">
    <source>
        <dbReference type="Proteomes" id="UP000186895"/>
    </source>
</evidence>
<dbReference type="RefSeq" id="WP_010323971.1">
    <property type="nucleotide sequence ID" value="NZ_FTMN01000003.1"/>
</dbReference>
<dbReference type="SMART" id="SM00345">
    <property type="entry name" value="HTH_GNTR"/>
    <property type="match status" value="1"/>
</dbReference>
<accession>A0A1N6RFR7</accession>
<dbReference type="Gene3D" id="1.10.10.10">
    <property type="entry name" value="Winged helix-like DNA-binding domain superfamily/Winged helix DNA-binding domain"/>
    <property type="match status" value="1"/>
</dbReference>
<dbReference type="PANTHER" id="PTHR43537">
    <property type="entry name" value="TRANSCRIPTIONAL REGULATOR, GNTR FAMILY"/>
    <property type="match status" value="1"/>
</dbReference>
<dbReference type="eggNOG" id="COG2186">
    <property type="taxonomic scope" value="Bacteria"/>
</dbReference>
<keyword evidence="3" id="KW-0804">Transcription</keyword>
<dbReference type="InterPro" id="IPR036390">
    <property type="entry name" value="WH_DNA-bd_sf"/>
</dbReference>
<evidence type="ECO:0000256" key="3">
    <source>
        <dbReference type="ARBA" id="ARBA00023163"/>
    </source>
</evidence>
<evidence type="ECO:0000256" key="1">
    <source>
        <dbReference type="ARBA" id="ARBA00023015"/>
    </source>
</evidence>
<organism evidence="5 6">
    <name type="scientific">Marinobacterium stanieri</name>
    <dbReference type="NCBI Taxonomy" id="49186"/>
    <lineage>
        <taxon>Bacteria</taxon>
        <taxon>Pseudomonadati</taxon>
        <taxon>Pseudomonadota</taxon>
        <taxon>Gammaproteobacteria</taxon>
        <taxon>Oceanospirillales</taxon>
        <taxon>Oceanospirillaceae</taxon>
        <taxon>Marinobacterium</taxon>
    </lineage>
</organism>
<keyword evidence="2" id="KW-0238">DNA-binding</keyword>
<dbReference type="CDD" id="cd07377">
    <property type="entry name" value="WHTH_GntR"/>
    <property type="match status" value="1"/>
</dbReference>
<protein>
    <submittedName>
        <fullName evidence="5">Transcriptional regulator, GntR family</fullName>
    </submittedName>
</protein>
<dbReference type="AlphaFoldDB" id="A0A1N6RFR7"/>
<dbReference type="InterPro" id="IPR036388">
    <property type="entry name" value="WH-like_DNA-bd_sf"/>
</dbReference>
<sequence length="242" mass="27397">MTASQSLPELVARQIEAMILDGRLKAGGRLPSERHLVEKLHVSRNTLREALKTLRTRGVIESRRGSGHYVCNFREMQPQVQPMDPGSPLQQLLKNHPQTLESLLEVRRLLEGEAAYLAAQRATEEDLRELTTVYHALVEEQPEKDSASAHAERDMRFHHAVYAAAHNPILLLALNSIRDLMMSFVFNTSDQLYFKASIKSQLRTQHRRIYRAIAQRQPAAARRAARAHIDAVAESLNTQTSP</sequence>
<evidence type="ECO:0000313" key="5">
    <source>
        <dbReference type="EMBL" id="SIQ27720.1"/>
    </source>
</evidence>
<name>A0A1N6RFR7_9GAMM</name>
<reference evidence="5 6" key="1">
    <citation type="submission" date="2017-01" db="EMBL/GenBank/DDBJ databases">
        <authorList>
            <person name="Mah S.A."/>
            <person name="Swanson W.J."/>
            <person name="Moy G.W."/>
            <person name="Vacquier V.D."/>
        </authorList>
    </citation>
    <scope>NUCLEOTIDE SEQUENCE [LARGE SCALE GENOMIC DNA]</scope>
    <source>
        <strain evidence="5 6">DSM 7027</strain>
    </source>
</reference>
<dbReference type="GO" id="GO:0003677">
    <property type="term" value="F:DNA binding"/>
    <property type="evidence" value="ECO:0007669"/>
    <property type="project" value="UniProtKB-KW"/>
</dbReference>
<dbReference type="InterPro" id="IPR000524">
    <property type="entry name" value="Tscrpt_reg_HTH_GntR"/>
</dbReference>
<dbReference type="PRINTS" id="PR00035">
    <property type="entry name" value="HTHGNTR"/>
</dbReference>
<dbReference type="STRING" id="49186.SAMN05421647_103311"/>
<dbReference type="SMART" id="SM00895">
    <property type="entry name" value="FCD"/>
    <property type="match status" value="1"/>
</dbReference>
<dbReference type="PROSITE" id="PS50949">
    <property type="entry name" value="HTH_GNTR"/>
    <property type="match status" value="1"/>
</dbReference>
<dbReference type="Gene3D" id="1.20.120.530">
    <property type="entry name" value="GntR ligand-binding domain-like"/>
    <property type="match status" value="1"/>
</dbReference>
<proteinExistence type="predicted"/>
<dbReference type="Pfam" id="PF07729">
    <property type="entry name" value="FCD"/>
    <property type="match status" value="1"/>
</dbReference>
<evidence type="ECO:0000256" key="2">
    <source>
        <dbReference type="ARBA" id="ARBA00023125"/>
    </source>
</evidence>
<dbReference type="SUPFAM" id="SSF48008">
    <property type="entry name" value="GntR ligand-binding domain-like"/>
    <property type="match status" value="1"/>
</dbReference>
<dbReference type="Pfam" id="PF00392">
    <property type="entry name" value="GntR"/>
    <property type="match status" value="1"/>
</dbReference>
<evidence type="ECO:0000259" key="4">
    <source>
        <dbReference type="PROSITE" id="PS50949"/>
    </source>
</evidence>
<dbReference type="Proteomes" id="UP000186895">
    <property type="component" value="Unassembled WGS sequence"/>
</dbReference>
<keyword evidence="6" id="KW-1185">Reference proteome</keyword>
<keyword evidence="1" id="KW-0805">Transcription regulation</keyword>
<dbReference type="GO" id="GO:0003700">
    <property type="term" value="F:DNA-binding transcription factor activity"/>
    <property type="evidence" value="ECO:0007669"/>
    <property type="project" value="InterPro"/>
</dbReference>
<dbReference type="InterPro" id="IPR011711">
    <property type="entry name" value="GntR_C"/>
</dbReference>
<dbReference type="InterPro" id="IPR008920">
    <property type="entry name" value="TF_FadR/GntR_C"/>
</dbReference>
<gene>
    <name evidence="5" type="ORF">SAMN05421647_103311</name>
</gene>
<dbReference type="EMBL" id="FTMN01000003">
    <property type="protein sequence ID" value="SIQ27720.1"/>
    <property type="molecule type" value="Genomic_DNA"/>
</dbReference>